<keyword evidence="6" id="KW-0862">Zinc</keyword>
<evidence type="ECO:0000256" key="7">
    <source>
        <dbReference type="ARBA" id="ARBA00023049"/>
    </source>
</evidence>
<dbReference type="InterPro" id="IPR024079">
    <property type="entry name" value="MetalloPept_cat_dom_sf"/>
</dbReference>
<evidence type="ECO:0000259" key="8">
    <source>
        <dbReference type="Pfam" id="PF01431"/>
    </source>
</evidence>
<keyword evidence="5" id="KW-0378">Hydrolase</keyword>
<dbReference type="GO" id="GO:0004222">
    <property type="term" value="F:metalloendopeptidase activity"/>
    <property type="evidence" value="ECO:0007669"/>
    <property type="project" value="InterPro"/>
</dbReference>
<proteinExistence type="inferred from homology"/>
<comment type="similarity">
    <text evidence="2">Belongs to the peptidase M13 family.</text>
</comment>
<evidence type="ECO:0000256" key="4">
    <source>
        <dbReference type="ARBA" id="ARBA00022723"/>
    </source>
</evidence>
<dbReference type="AlphaFoldDB" id="A0AAF3FMG6"/>
<name>A0AAF3FMG6_9BILA</name>
<accession>A0AAF3FMG6</accession>
<dbReference type="Gene3D" id="3.40.390.10">
    <property type="entry name" value="Collagenase (Catalytic Domain)"/>
    <property type="match status" value="1"/>
</dbReference>
<dbReference type="InterPro" id="IPR018497">
    <property type="entry name" value="Peptidase_M13_C"/>
</dbReference>
<feature type="domain" description="Peptidase M13 C-terminal" evidence="8">
    <location>
        <begin position="137"/>
        <end position="344"/>
    </location>
</feature>
<evidence type="ECO:0000256" key="3">
    <source>
        <dbReference type="ARBA" id="ARBA00022670"/>
    </source>
</evidence>
<dbReference type="WBParaSite" id="MBELARI_LOCUS8359">
    <property type="protein sequence ID" value="MBELARI_LOCUS8359"/>
    <property type="gene ID" value="MBELARI_LOCUS8359"/>
</dbReference>
<keyword evidence="4" id="KW-0479">Metal-binding</keyword>
<evidence type="ECO:0000256" key="5">
    <source>
        <dbReference type="ARBA" id="ARBA00022801"/>
    </source>
</evidence>
<dbReference type="GO" id="GO:0046872">
    <property type="term" value="F:metal ion binding"/>
    <property type="evidence" value="ECO:0007669"/>
    <property type="project" value="UniProtKB-KW"/>
</dbReference>
<protein>
    <submittedName>
        <fullName evidence="11">Uncharacterized protein</fullName>
    </submittedName>
</protein>
<dbReference type="InterPro" id="IPR008753">
    <property type="entry name" value="Peptidase_M13_N"/>
</dbReference>
<dbReference type="PANTHER" id="PTHR11733">
    <property type="entry name" value="ZINC METALLOPROTEASE FAMILY M13 NEPRILYSIN-RELATED"/>
    <property type="match status" value="1"/>
</dbReference>
<dbReference type="Pfam" id="PF01431">
    <property type="entry name" value="Peptidase_M13"/>
    <property type="match status" value="1"/>
</dbReference>
<dbReference type="GO" id="GO:0016485">
    <property type="term" value="P:protein processing"/>
    <property type="evidence" value="ECO:0007669"/>
    <property type="project" value="TreeGrafter"/>
</dbReference>
<keyword evidence="3" id="KW-0645">Protease</keyword>
<comment type="cofactor">
    <cofactor evidence="1">
        <name>Zn(2+)</name>
        <dbReference type="ChEBI" id="CHEBI:29105"/>
    </cofactor>
</comment>
<dbReference type="InterPro" id="IPR000718">
    <property type="entry name" value="Peptidase_M13"/>
</dbReference>
<dbReference type="Pfam" id="PF05649">
    <property type="entry name" value="Peptidase_M13_N"/>
    <property type="match status" value="1"/>
</dbReference>
<organism evidence="10 11">
    <name type="scientific">Mesorhabditis belari</name>
    <dbReference type="NCBI Taxonomy" id="2138241"/>
    <lineage>
        <taxon>Eukaryota</taxon>
        <taxon>Metazoa</taxon>
        <taxon>Ecdysozoa</taxon>
        <taxon>Nematoda</taxon>
        <taxon>Chromadorea</taxon>
        <taxon>Rhabditida</taxon>
        <taxon>Rhabditina</taxon>
        <taxon>Rhabditomorpha</taxon>
        <taxon>Rhabditoidea</taxon>
        <taxon>Rhabditidae</taxon>
        <taxon>Mesorhabditinae</taxon>
        <taxon>Mesorhabditis</taxon>
    </lineage>
</organism>
<evidence type="ECO:0000256" key="6">
    <source>
        <dbReference type="ARBA" id="ARBA00022833"/>
    </source>
</evidence>
<dbReference type="SUPFAM" id="SSF55486">
    <property type="entry name" value="Metalloproteases ('zincins'), catalytic domain"/>
    <property type="match status" value="1"/>
</dbReference>
<dbReference type="PANTHER" id="PTHR11733:SF237">
    <property type="entry name" value="NEPRILYSIN-LIKE 4"/>
    <property type="match status" value="1"/>
</dbReference>
<feature type="domain" description="Peptidase M13 N-terminal" evidence="9">
    <location>
        <begin position="33"/>
        <end position="76"/>
    </location>
</feature>
<evidence type="ECO:0000313" key="10">
    <source>
        <dbReference type="Proteomes" id="UP000887575"/>
    </source>
</evidence>
<evidence type="ECO:0000259" key="9">
    <source>
        <dbReference type="Pfam" id="PF05649"/>
    </source>
</evidence>
<keyword evidence="7" id="KW-0482">Metalloprotease</keyword>
<evidence type="ECO:0000313" key="11">
    <source>
        <dbReference type="WBParaSite" id="MBELARI_LOCUS8359"/>
    </source>
</evidence>
<dbReference type="CDD" id="cd08662">
    <property type="entry name" value="M13"/>
    <property type="match status" value="1"/>
</dbReference>
<sequence>MARSIDPTLHQCDDFYQFVCFGWMKEHPISEYDVAMMVEKLKESFLEMLSEETWIDEKTKEQAREKALAMRQFVGYNPDIFNQTAISIKYSTLDIPQNLSSWEVDVRVGKWLADNAYQTLFEKNVLGDFEFLASNVNAYYLSTQNTIAIPVGILQSPFFNATQSIAQNYGAIGTIIGHEITHGFDNSGAQYDMDGNLRNWWDKTTFSNFQTKTQCFVDQYGSQRVENLTLKVNGNMTLGENIADNGGFRAALKAFQKLLRTNQGGSRSSAPELQKYTPLQIFFMSYAYNWCAISRPSYLLDSVPEDSHSPNRIRVNTVISNQPEFEQLFNCPKNSKMLDNPKCTLW</sequence>
<evidence type="ECO:0000256" key="1">
    <source>
        <dbReference type="ARBA" id="ARBA00001947"/>
    </source>
</evidence>
<dbReference type="Proteomes" id="UP000887575">
    <property type="component" value="Unassembled WGS sequence"/>
</dbReference>
<evidence type="ECO:0000256" key="2">
    <source>
        <dbReference type="ARBA" id="ARBA00007357"/>
    </source>
</evidence>
<dbReference type="PROSITE" id="PS51885">
    <property type="entry name" value="NEPRILYSIN"/>
    <property type="match status" value="1"/>
</dbReference>
<dbReference type="GO" id="GO:0005886">
    <property type="term" value="C:plasma membrane"/>
    <property type="evidence" value="ECO:0007669"/>
    <property type="project" value="TreeGrafter"/>
</dbReference>
<keyword evidence="10" id="KW-1185">Reference proteome</keyword>
<reference evidence="11" key="1">
    <citation type="submission" date="2024-02" db="UniProtKB">
        <authorList>
            <consortium name="WormBaseParasite"/>
        </authorList>
    </citation>
    <scope>IDENTIFICATION</scope>
</reference>
<dbReference type="PRINTS" id="PR00786">
    <property type="entry name" value="NEPRILYSIN"/>
</dbReference>